<dbReference type="RefSeq" id="WP_336350340.1">
    <property type="nucleotide sequence ID" value="NZ_JAZAQL010000002.1"/>
</dbReference>
<proteinExistence type="inferred from homology"/>
<organism evidence="17 18">
    <name type="scientific">Halorubellus litoreus</name>
    <dbReference type="NCBI Taxonomy" id="755308"/>
    <lineage>
        <taxon>Archaea</taxon>
        <taxon>Methanobacteriati</taxon>
        <taxon>Methanobacteriota</taxon>
        <taxon>Stenosarchaea group</taxon>
        <taxon>Halobacteria</taxon>
        <taxon>Halobacteriales</taxon>
        <taxon>Halorubellaceae</taxon>
        <taxon>Halorubellus</taxon>
    </lineage>
</organism>
<accession>A0ABD5VCW4</accession>
<evidence type="ECO:0000256" key="5">
    <source>
        <dbReference type="ARBA" id="ARBA00013061"/>
    </source>
</evidence>
<evidence type="ECO:0000256" key="1">
    <source>
        <dbReference type="ARBA" id="ARBA00000642"/>
    </source>
</evidence>
<feature type="binding site" evidence="13">
    <location>
        <position position="37"/>
    </location>
    <ligand>
        <name>substrate</name>
    </ligand>
</feature>
<keyword evidence="10 13" id="KW-0418">Kinase</keyword>
<comment type="subcellular location">
    <subcellularLocation>
        <location evidence="2 13">Cytoplasm</location>
    </subcellularLocation>
</comment>
<evidence type="ECO:0000313" key="18">
    <source>
        <dbReference type="Proteomes" id="UP001596395"/>
    </source>
</evidence>
<dbReference type="GO" id="GO:0004618">
    <property type="term" value="F:phosphoglycerate kinase activity"/>
    <property type="evidence" value="ECO:0007669"/>
    <property type="project" value="UniProtKB-UniRule"/>
</dbReference>
<dbReference type="PANTHER" id="PTHR11406:SF23">
    <property type="entry name" value="PHOSPHOGLYCERATE KINASE 1, CHLOROPLASTIC-RELATED"/>
    <property type="match status" value="1"/>
</dbReference>
<gene>
    <name evidence="13" type="primary">pgk</name>
    <name evidence="17" type="ORF">ACFQGB_10945</name>
</gene>
<evidence type="ECO:0000256" key="15">
    <source>
        <dbReference type="PIRSR" id="PIRSR000724-2"/>
    </source>
</evidence>
<comment type="caution">
    <text evidence="13">Lacks conserved residue(s) required for the propagation of feature annotation.</text>
</comment>
<feature type="binding site" evidence="13">
    <location>
        <position position="157"/>
    </location>
    <ligand>
        <name>substrate</name>
    </ligand>
</feature>
<feature type="binding site" evidence="13 15">
    <location>
        <position position="332"/>
    </location>
    <ligand>
        <name>ATP</name>
        <dbReference type="ChEBI" id="CHEBI:30616"/>
    </ligand>
</feature>
<evidence type="ECO:0000256" key="16">
    <source>
        <dbReference type="RuleBase" id="RU000532"/>
    </source>
</evidence>
<dbReference type="GO" id="GO:0006096">
    <property type="term" value="P:glycolytic process"/>
    <property type="evidence" value="ECO:0007669"/>
    <property type="project" value="UniProtKB-UniRule"/>
</dbReference>
<feature type="binding site" evidence="14">
    <location>
        <position position="157"/>
    </location>
    <ligand>
        <name>(2R)-3-phosphoglycerate</name>
        <dbReference type="ChEBI" id="CHEBI:58272"/>
    </ligand>
</feature>
<sequence>MPLETLDDATLDGAAVAVRVDVNSPLTADGALADDARLQAHHDTLAELTDRGARVAVLAHQGRPGGDQFSQLRPHAERFDELLDVPVSYLDATYNQQARDTVEALEPGEAVVLENTRFYSEEYMELDPAVAGGTHLVEGLVPVLDYYVNDAFAAAHRSQPSLVGFQQHLPSYMGRVMEEEISVLGNVDETPRPRVYLLGGAKVSDSVDVAWDVLESGMADQVLTTGVVGNVFLLADGVDIGDASSDFIYDQGYWDQIDRAADLLDAHGDRVRFPQDVAVERDGERHELGLNALPSADGEAAMDVGSETIRLYRSVLESAETVILNGPAGVFEDDLFGRGTRELYAAASEASYSIVGGGDTAAAIRKFDLTGFDHLSTGGGACLRMLTDGDLPAVEALRNAPTVREA</sequence>
<comment type="caution">
    <text evidence="17">The sequence shown here is derived from an EMBL/GenBank/DDBJ whole genome shotgun (WGS) entry which is preliminary data.</text>
</comment>
<dbReference type="PRINTS" id="PR00477">
    <property type="entry name" value="PHGLYCKINASE"/>
</dbReference>
<evidence type="ECO:0000256" key="7">
    <source>
        <dbReference type="ARBA" id="ARBA00022490"/>
    </source>
</evidence>
<keyword evidence="11 13" id="KW-0067">ATP-binding</keyword>
<comment type="pathway">
    <text evidence="3 13">Carbohydrate degradation; glycolysis; pyruvate from D-glyceraldehyde 3-phosphate: step 2/5.</text>
</comment>
<feature type="binding site" evidence="13 14">
    <location>
        <begin position="21"/>
        <end position="23"/>
    </location>
    <ligand>
        <name>substrate</name>
    </ligand>
</feature>
<protein>
    <recommendedName>
        <fullName evidence="6 13">Phosphoglycerate kinase</fullName>
        <ecNumber evidence="5 13">2.7.2.3</ecNumber>
    </recommendedName>
</protein>
<dbReference type="EC" id="2.7.2.3" evidence="5 13"/>
<dbReference type="Proteomes" id="UP001596395">
    <property type="component" value="Unassembled WGS sequence"/>
</dbReference>
<dbReference type="FunFam" id="3.40.50.1260:FF:000012">
    <property type="entry name" value="Phosphoglycerate kinase"/>
    <property type="match status" value="1"/>
</dbReference>
<feature type="binding site" evidence="13 15">
    <location>
        <begin position="357"/>
        <end position="360"/>
    </location>
    <ligand>
        <name>ATP</name>
        <dbReference type="ChEBI" id="CHEBI:30616"/>
    </ligand>
</feature>
<feature type="binding site" evidence="13 14">
    <location>
        <begin position="60"/>
        <end position="63"/>
    </location>
    <ligand>
        <name>substrate</name>
    </ligand>
</feature>
<dbReference type="SUPFAM" id="SSF53748">
    <property type="entry name" value="Phosphoglycerate kinase"/>
    <property type="match status" value="1"/>
</dbReference>
<dbReference type="PIRSF" id="PIRSF000724">
    <property type="entry name" value="Pgk"/>
    <property type="match status" value="1"/>
</dbReference>
<name>A0ABD5VCW4_9EURY</name>
<dbReference type="FunFam" id="3.40.50.1260:FF:000006">
    <property type="entry name" value="Phosphoglycerate kinase"/>
    <property type="match status" value="1"/>
</dbReference>
<dbReference type="Gene3D" id="3.40.50.1260">
    <property type="entry name" value="Phosphoglycerate kinase, N-terminal domain"/>
    <property type="match status" value="2"/>
</dbReference>
<dbReference type="PANTHER" id="PTHR11406">
    <property type="entry name" value="PHOSPHOGLYCERATE KINASE"/>
    <property type="match status" value="1"/>
</dbReference>
<evidence type="ECO:0000256" key="11">
    <source>
        <dbReference type="ARBA" id="ARBA00022840"/>
    </source>
</evidence>
<evidence type="ECO:0000256" key="10">
    <source>
        <dbReference type="ARBA" id="ARBA00022777"/>
    </source>
</evidence>
<evidence type="ECO:0000313" key="17">
    <source>
        <dbReference type="EMBL" id="MFC6953380.1"/>
    </source>
</evidence>
<evidence type="ECO:0000256" key="4">
    <source>
        <dbReference type="ARBA" id="ARBA00008982"/>
    </source>
</evidence>
<dbReference type="Pfam" id="PF00162">
    <property type="entry name" value="PGK"/>
    <property type="match status" value="1"/>
</dbReference>
<feature type="binding site" evidence="14">
    <location>
        <position position="117"/>
    </location>
    <ligand>
        <name>(2R)-3-phosphoglycerate</name>
        <dbReference type="ChEBI" id="CHEBI:58272"/>
    </ligand>
</feature>
<keyword evidence="12 13" id="KW-0324">Glycolysis</keyword>
<evidence type="ECO:0000256" key="6">
    <source>
        <dbReference type="ARBA" id="ARBA00016471"/>
    </source>
</evidence>
<feature type="binding site" evidence="13">
    <location>
        <position position="117"/>
    </location>
    <ligand>
        <name>substrate</name>
    </ligand>
</feature>
<evidence type="ECO:0000256" key="9">
    <source>
        <dbReference type="ARBA" id="ARBA00022741"/>
    </source>
</evidence>
<dbReference type="InterPro" id="IPR036043">
    <property type="entry name" value="Phosphoglycerate_kinase_sf"/>
</dbReference>
<comment type="catalytic activity">
    <reaction evidence="1 13 16">
        <text>(2R)-3-phosphoglycerate + ATP = (2R)-3-phospho-glyceroyl phosphate + ADP</text>
        <dbReference type="Rhea" id="RHEA:14801"/>
        <dbReference type="ChEBI" id="CHEBI:30616"/>
        <dbReference type="ChEBI" id="CHEBI:57604"/>
        <dbReference type="ChEBI" id="CHEBI:58272"/>
        <dbReference type="ChEBI" id="CHEBI:456216"/>
        <dbReference type="EC" id="2.7.2.3"/>
    </reaction>
</comment>
<evidence type="ECO:0000256" key="2">
    <source>
        <dbReference type="ARBA" id="ARBA00004496"/>
    </source>
</evidence>
<keyword evidence="8 13" id="KW-0808">Transferase</keyword>
<evidence type="ECO:0000256" key="8">
    <source>
        <dbReference type="ARBA" id="ARBA00022679"/>
    </source>
</evidence>
<dbReference type="AlphaFoldDB" id="A0ABD5VCW4"/>
<keyword evidence="18" id="KW-1185">Reference proteome</keyword>
<keyword evidence="9 13" id="KW-0547">Nucleotide-binding</keyword>
<evidence type="ECO:0000256" key="12">
    <source>
        <dbReference type="ARBA" id="ARBA00023152"/>
    </source>
</evidence>
<comment type="subunit">
    <text evidence="13">Monomer.</text>
</comment>
<keyword evidence="7 13" id="KW-0963">Cytoplasm</keyword>
<dbReference type="InterPro" id="IPR015824">
    <property type="entry name" value="Phosphoglycerate_kinase_N"/>
</dbReference>
<feature type="binding site" evidence="14">
    <location>
        <position position="37"/>
    </location>
    <ligand>
        <name>(2R)-3-phosphoglycerate</name>
        <dbReference type="ChEBI" id="CHEBI:58272"/>
    </ligand>
</feature>
<dbReference type="GO" id="GO:0005737">
    <property type="term" value="C:cytoplasm"/>
    <property type="evidence" value="ECO:0007669"/>
    <property type="project" value="UniProtKB-SubCell"/>
</dbReference>
<dbReference type="GO" id="GO:0005524">
    <property type="term" value="F:ATP binding"/>
    <property type="evidence" value="ECO:0007669"/>
    <property type="project" value="UniProtKB-KW"/>
</dbReference>
<reference evidence="17 18" key="1">
    <citation type="journal article" date="2019" name="Int. J. Syst. Evol. Microbiol.">
        <title>The Global Catalogue of Microorganisms (GCM) 10K type strain sequencing project: providing services to taxonomists for standard genome sequencing and annotation.</title>
        <authorList>
            <consortium name="The Broad Institute Genomics Platform"/>
            <consortium name="The Broad Institute Genome Sequencing Center for Infectious Disease"/>
            <person name="Wu L."/>
            <person name="Ma J."/>
        </authorList>
    </citation>
    <scope>NUCLEOTIDE SEQUENCE [LARGE SCALE GENOMIC DNA]</scope>
    <source>
        <strain evidence="17 18">GX26</strain>
    </source>
</reference>
<evidence type="ECO:0000256" key="3">
    <source>
        <dbReference type="ARBA" id="ARBA00004838"/>
    </source>
</evidence>
<evidence type="ECO:0000256" key="14">
    <source>
        <dbReference type="PIRSR" id="PIRSR000724-1"/>
    </source>
</evidence>
<dbReference type="HAMAP" id="MF_00145">
    <property type="entry name" value="Phosphoglyc_kinase"/>
    <property type="match status" value="1"/>
</dbReference>
<dbReference type="EMBL" id="JBHSXN010000002">
    <property type="protein sequence ID" value="MFC6953380.1"/>
    <property type="molecule type" value="Genomic_DNA"/>
</dbReference>
<dbReference type="InterPro" id="IPR001576">
    <property type="entry name" value="Phosphoglycerate_kinase"/>
</dbReference>
<comment type="similarity">
    <text evidence="4 13 16">Belongs to the phosphoglycerate kinase family.</text>
</comment>
<evidence type="ECO:0000256" key="13">
    <source>
        <dbReference type="HAMAP-Rule" id="MF_00145"/>
    </source>
</evidence>